<protein>
    <submittedName>
        <fullName evidence="1">Uncharacterized protein</fullName>
    </submittedName>
</protein>
<accession>A0AC60NZW7</accession>
<evidence type="ECO:0000313" key="1">
    <source>
        <dbReference type="EMBL" id="KAG0412702.1"/>
    </source>
</evidence>
<dbReference type="EMBL" id="JABSTQ010011329">
    <property type="protein sequence ID" value="KAG0412702.1"/>
    <property type="molecule type" value="Genomic_DNA"/>
</dbReference>
<sequence>CVMKEGVTYACKIVSKELTSSIYQTKFLPRELKILGSTRHPHIARIYSIIEEPRKVFIIMELAGGGDLLEKIQA</sequence>
<keyword evidence="2" id="KW-1185">Reference proteome</keyword>
<dbReference type="Proteomes" id="UP000805193">
    <property type="component" value="Unassembled WGS sequence"/>
</dbReference>
<proteinExistence type="predicted"/>
<organism evidence="1 2">
    <name type="scientific">Ixodes persulcatus</name>
    <name type="common">Taiga tick</name>
    <dbReference type="NCBI Taxonomy" id="34615"/>
    <lineage>
        <taxon>Eukaryota</taxon>
        <taxon>Metazoa</taxon>
        <taxon>Ecdysozoa</taxon>
        <taxon>Arthropoda</taxon>
        <taxon>Chelicerata</taxon>
        <taxon>Arachnida</taxon>
        <taxon>Acari</taxon>
        <taxon>Parasitiformes</taxon>
        <taxon>Ixodida</taxon>
        <taxon>Ixodoidea</taxon>
        <taxon>Ixodidae</taxon>
        <taxon>Ixodinae</taxon>
        <taxon>Ixodes</taxon>
    </lineage>
</organism>
<evidence type="ECO:0000313" key="2">
    <source>
        <dbReference type="Proteomes" id="UP000805193"/>
    </source>
</evidence>
<feature type="non-terminal residue" evidence="1">
    <location>
        <position position="1"/>
    </location>
</feature>
<reference evidence="1 2" key="1">
    <citation type="journal article" date="2020" name="Cell">
        <title>Large-Scale Comparative Analyses of Tick Genomes Elucidate Their Genetic Diversity and Vector Capacities.</title>
        <authorList>
            <consortium name="Tick Genome and Microbiome Consortium (TIGMIC)"/>
            <person name="Jia N."/>
            <person name="Wang J."/>
            <person name="Shi W."/>
            <person name="Du L."/>
            <person name="Sun Y."/>
            <person name="Zhan W."/>
            <person name="Jiang J.F."/>
            <person name="Wang Q."/>
            <person name="Zhang B."/>
            <person name="Ji P."/>
            <person name="Bell-Sakyi L."/>
            <person name="Cui X.M."/>
            <person name="Yuan T.T."/>
            <person name="Jiang B.G."/>
            <person name="Yang W.F."/>
            <person name="Lam T.T."/>
            <person name="Chang Q.C."/>
            <person name="Ding S.J."/>
            <person name="Wang X.J."/>
            <person name="Zhu J.G."/>
            <person name="Ruan X.D."/>
            <person name="Zhao L."/>
            <person name="Wei J.T."/>
            <person name="Ye R.Z."/>
            <person name="Que T.C."/>
            <person name="Du C.H."/>
            <person name="Zhou Y.H."/>
            <person name="Cheng J.X."/>
            <person name="Dai P.F."/>
            <person name="Guo W.B."/>
            <person name="Han X.H."/>
            <person name="Huang E.J."/>
            <person name="Li L.F."/>
            <person name="Wei W."/>
            <person name="Gao Y.C."/>
            <person name="Liu J.Z."/>
            <person name="Shao H.Z."/>
            <person name="Wang X."/>
            <person name="Wang C.C."/>
            <person name="Yang T.C."/>
            <person name="Huo Q.B."/>
            <person name="Li W."/>
            <person name="Chen H.Y."/>
            <person name="Chen S.E."/>
            <person name="Zhou L.G."/>
            <person name="Ni X.B."/>
            <person name="Tian J.H."/>
            <person name="Sheng Y."/>
            <person name="Liu T."/>
            <person name="Pan Y.S."/>
            <person name="Xia L.Y."/>
            <person name="Li J."/>
            <person name="Zhao F."/>
            <person name="Cao W.C."/>
        </authorList>
    </citation>
    <scope>NUCLEOTIDE SEQUENCE [LARGE SCALE GENOMIC DNA]</scope>
    <source>
        <strain evidence="1">Iper-2018</strain>
    </source>
</reference>
<name>A0AC60NZW7_IXOPE</name>
<gene>
    <name evidence="1" type="ORF">HPB47_010147</name>
</gene>
<comment type="caution">
    <text evidence="1">The sequence shown here is derived from an EMBL/GenBank/DDBJ whole genome shotgun (WGS) entry which is preliminary data.</text>
</comment>